<proteinExistence type="predicted"/>
<evidence type="ECO:0000313" key="2">
    <source>
        <dbReference type="EMBL" id="PTQ80341.1"/>
    </source>
</evidence>
<gene>
    <name evidence="2" type="ORF">C8R28_103913</name>
    <name evidence="3" type="ORF">SAMN05216406_11150</name>
    <name evidence="4" type="ORF">SAMN05421510_104713</name>
    <name evidence="5" type="ORF">SAMN06297164_2960</name>
</gene>
<dbReference type="KEGG" id="nur:ATY38_14505"/>
<dbReference type="AlphaFoldDB" id="A0A0S3AMP4"/>
<dbReference type="STRING" id="44577.ATY38_14505"/>
<evidence type="ECO:0000313" key="9">
    <source>
        <dbReference type="Proteomes" id="UP000244110"/>
    </source>
</evidence>
<evidence type="ECO:0000313" key="6">
    <source>
        <dbReference type="Proteomes" id="UP000181998"/>
    </source>
</evidence>
<dbReference type="EMBL" id="FOFX01000047">
    <property type="protein sequence ID" value="SEQ40256.1"/>
    <property type="molecule type" value="Genomic_DNA"/>
</dbReference>
<dbReference type="Proteomes" id="UP000219335">
    <property type="component" value="Unassembled WGS sequence"/>
</dbReference>
<evidence type="ECO:0000313" key="8">
    <source>
        <dbReference type="Proteomes" id="UP000219335"/>
    </source>
</evidence>
<sequence>MGSIVKLSLVLAISFVFSSQAIASGSNFSASGERFVSGIANVATGWVELPKNVVLTGQKDGPIYGITVGLAMGLMHTVGRTLVGALDVATFWMPLKPSVNPPYIWEDFSRETSY</sequence>
<dbReference type="RefSeq" id="WP_013647734.1">
    <property type="nucleotide sequence ID" value="NZ_CP013341.1"/>
</dbReference>
<dbReference type="Proteomes" id="UP000181998">
    <property type="component" value="Unassembled WGS sequence"/>
</dbReference>
<organism evidence="2 9">
    <name type="scientific">Nitrosomonas ureae</name>
    <dbReference type="NCBI Taxonomy" id="44577"/>
    <lineage>
        <taxon>Bacteria</taxon>
        <taxon>Pseudomonadati</taxon>
        <taxon>Pseudomonadota</taxon>
        <taxon>Betaproteobacteria</taxon>
        <taxon>Nitrosomonadales</taxon>
        <taxon>Nitrosomonadaceae</taxon>
        <taxon>Nitrosomonas</taxon>
    </lineage>
</organism>
<accession>A0A0S3AMP4</accession>
<dbReference type="Proteomes" id="UP000182882">
    <property type="component" value="Unassembled WGS sequence"/>
</dbReference>
<evidence type="ECO:0000256" key="1">
    <source>
        <dbReference type="SAM" id="SignalP"/>
    </source>
</evidence>
<dbReference type="Proteomes" id="UP000244110">
    <property type="component" value="Unassembled WGS sequence"/>
</dbReference>
<reference evidence="2 9" key="4">
    <citation type="submission" date="2018-04" db="EMBL/GenBank/DDBJ databases">
        <title>Active sludge and wastewater microbial communities from Klosterneuburg, Austria.</title>
        <authorList>
            <person name="Wagner M."/>
        </authorList>
    </citation>
    <scope>NUCLEOTIDE SEQUENCE [LARGE SCALE GENOMIC DNA]</scope>
    <source>
        <strain evidence="2 9">Nm4</strain>
    </source>
</reference>
<protein>
    <submittedName>
        <fullName evidence="2">Putative exosortase-associated protein (TIGR04073 family)</fullName>
    </submittedName>
    <submittedName>
        <fullName evidence="3">Putative exosortase-associated protein, TIGR04073 family</fullName>
    </submittedName>
</protein>
<evidence type="ECO:0000313" key="3">
    <source>
        <dbReference type="EMBL" id="SDT92940.1"/>
    </source>
</evidence>
<keyword evidence="1" id="KW-0732">Signal</keyword>
<dbReference type="OrthoDB" id="8548499at2"/>
<evidence type="ECO:0000313" key="7">
    <source>
        <dbReference type="Proteomes" id="UP000182882"/>
    </source>
</evidence>
<dbReference type="EMBL" id="QAOL01000039">
    <property type="protein sequence ID" value="PTQ80341.1"/>
    <property type="molecule type" value="Genomic_DNA"/>
</dbReference>
<evidence type="ECO:0000313" key="5">
    <source>
        <dbReference type="EMBL" id="SOD20891.1"/>
    </source>
</evidence>
<feature type="signal peptide" evidence="1">
    <location>
        <begin position="1"/>
        <end position="23"/>
    </location>
</feature>
<dbReference type="NCBIfam" id="TIGR04073">
    <property type="entry name" value="exo_TIGR04073"/>
    <property type="match status" value="1"/>
</dbReference>
<reference evidence="3 6" key="2">
    <citation type="submission" date="2016-10" db="EMBL/GenBank/DDBJ databases">
        <authorList>
            <person name="de Groot N.N."/>
        </authorList>
    </citation>
    <scope>NUCLEOTIDE SEQUENCE [LARGE SCALE GENOMIC DNA]</scope>
    <source>
        <strain evidence="3">Nm10</strain>
        <strain evidence="4 6">Nm9</strain>
    </source>
</reference>
<dbReference type="EMBL" id="OCMU01000002">
    <property type="protein sequence ID" value="SOD20891.1"/>
    <property type="molecule type" value="Genomic_DNA"/>
</dbReference>
<dbReference type="EMBL" id="FNLN01000011">
    <property type="protein sequence ID" value="SDT92940.1"/>
    <property type="molecule type" value="Genomic_DNA"/>
</dbReference>
<reference evidence="5 8" key="3">
    <citation type="submission" date="2017-09" db="EMBL/GenBank/DDBJ databases">
        <authorList>
            <person name="Ehlers B."/>
            <person name="Leendertz F.H."/>
        </authorList>
    </citation>
    <scope>NUCLEOTIDE SEQUENCE [LARGE SCALE GENOMIC DNA]</scope>
    <source>
        <strain evidence="5 8">Nm42</strain>
    </source>
</reference>
<keyword evidence="7" id="KW-1185">Reference proteome</keyword>
<reference evidence="7" key="1">
    <citation type="submission" date="2016-10" db="EMBL/GenBank/DDBJ databases">
        <authorList>
            <person name="Varghese N."/>
            <person name="Submissions S."/>
        </authorList>
    </citation>
    <scope>NUCLEOTIDE SEQUENCE [LARGE SCALE GENOMIC DNA]</scope>
    <source>
        <strain evidence="7">Nm10</strain>
    </source>
</reference>
<feature type="chain" id="PRO_5015044442" evidence="1">
    <location>
        <begin position="24"/>
        <end position="114"/>
    </location>
</feature>
<name>A0A0S3AMP4_9PROT</name>
<dbReference type="InterPro" id="IPR023824">
    <property type="entry name" value="CHP04073_exosortase-affil"/>
</dbReference>
<evidence type="ECO:0000313" key="4">
    <source>
        <dbReference type="EMBL" id="SEQ40256.1"/>
    </source>
</evidence>